<dbReference type="SUPFAM" id="SSF55797">
    <property type="entry name" value="PR-1-like"/>
    <property type="match status" value="1"/>
</dbReference>
<dbReference type="InterPro" id="IPR035940">
    <property type="entry name" value="CAP_sf"/>
</dbReference>
<dbReference type="PANTHER" id="PTHR31157:SF1">
    <property type="entry name" value="SCP DOMAIN-CONTAINING PROTEIN"/>
    <property type="match status" value="1"/>
</dbReference>
<dbReference type="Pfam" id="PF00188">
    <property type="entry name" value="CAP"/>
    <property type="match status" value="1"/>
</dbReference>
<dbReference type="STRING" id="1122204.SAMN05421781_1648"/>
<name>A0A1H2UB51_9BACI</name>
<dbReference type="PANTHER" id="PTHR31157">
    <property type="entry name" value="SCP DOMAIN-CONTAINING PROTEIN"/>
    <property type="match status" value="1"/>
</dbReference>
<dbReference type="AlphaFoldDB" id="A0A1H2UB51"/>
<sequence>MKGLVGTAVLVALLAAFVVYSPADSTWGGVKDRIEEAGGTTYEGTETQGERMALFLSNLLGENLQADESSGGAPEAGTVETEVPEGTGDWEIAGVSIGDSLEEVEAARGEAKDVQAGSYSFDWHIYYDGDYEQYAQYGIEDGRVVALYSNQQTWQDDEGNGWGTGRSVIQDTYGESMETVTRGNIRTETNEQQQGVYEVEEGFATFFYDVHEENRVNALLLVDKEVERNSSFYTEESEEVRESYERLVWHLTNAQRVQLGRDTLTYNEPVAAVARAHSENMAENQFFDHVNPEGQSPFDRLESDGIRYVQAAENIASGQRSPLYATAGWMNSYEGHREAMLGNYDGLGVGVAFDDENRPFYTQNFVSPSRE</sequence>
<feature type="domain" description="SCP" evidence="1">
    <location>
        <begin position="251"/>
        <end position="365"/>
    </location>
</feature>
<gene>
    <name evidence="3" type="ORF">SAMN05421781_1648</name>
</gene>
<dbReference type="RefSeq" id="WP_176967708.1">
    <property type="nucleotide sequence ID" value="NZ_FNNC01000003.1"/>
</dbReference>
<feature type="domain" description="CAP-associated" evidence="2">
    <location>
        <begin position="97"/>
        <end position="233"/>
    </location>
</feature>
<accession>A0A1H2UB51</accession>
<dbReference type="InterPro" id="IPR014044">
    <property type="entry name" value="CAP_dom"/>
</dbReference>
<keyword evidence="4" id="KW-1185">Reference proteome</keyword>
<reference evidence="3 4" key="1">
    <citation type="submission" date="2016-10" db="EMBL/GenBank/DDBJ databases">
        <authorList>
            <person name="de Groot N.N."/>
        </authorList>
    </citation>
    <scope>NUCLEOTIDE SEQUENCE [LARGE SCALE GENOMIC DNA]</scope>
    <source>
        <strain evidence="3 4">DSM 23126</strain>
    </source>
</reference>
<dbReference type="CDD" id="cd05379">
    <property type="entry name" value="CAP_bacterial"/>
    <property type="match status" value="1"/>
</dbReference>
<dbReference type="InterPro" id="IPR029410">
    <property type="entry name" value="CAP_assoc"/>
</dbReference>
<proteinExistence type="predicted"/>
<dbReference type="Gene3D" id="3.40.33.10">
    <property type="entry name" value="CAP"/>
    <property type="match status" value="1"/>
</dbReference>
<organism evidence="3 4">
    <name type="scientific">Marinococcus luteus</name>
    <dbReference type="NCBI Taxonomy" id="1122204"/>
    <lineage>
        <taxon>Bacteria</taxon>
        <taxon>Bacillati</taxon>
        <taxon>Bacillota</taxon>
        <taxon>Bacilli</taxon>
        <taxon>Bacillales</taxon>
        <taxon>Bacillaceae</taxon>
        <taxon>Marinococcus</taxon>
    </lineage>
</organism>
<evidence type="ECO:0000313" key="3">
    <source>
        <dbReference type="EMBL" id="SDW53422.1"/>
    </source>
</evidence>
<protein>
    <submittedName>
        <fullName evidence="3">Cysteine-rich secretory protein family protein</fullName>
    </submittedName>
</protein>
<evidence type="ECO:0000259" key="1">
    <source>
        <dbReference type="Pfam" id="PF00188"/>
    </source>
</evidence>
<evidence type="ECO:0000313" key="4">
    <source>
        <dbReference type="Proteomes" id="UP000199488"/>
    </source>
</evidence>
<dbReference type="EMBL" id="FNNC01000003">
    <property type="protein sequence ID" value="SDW53422.1"/>
    <property type="molecule type" value="Genomic_DNA"/>
</dbReference>
<dbReference type="Pfam" id="PF14504">
    <property type="entry name" value="CAP_assoc_N"/>
    <property type="match status" value="1"/>
</dbReference>
<dbReference type="Proteomes" id="UP000199488">
    <property type="component" value="Unassembled WGS sequence"/>
</dbReference>
<evidence type="ECO:0000259" key="2">
    <source>
        <dbReference type="Pfam" id="PF14504"/>
    </source>
</evidence>